<comment type="caution">
    <text evidence="2">The sequence shown here is derived from an EMBL/GenBank/DDBJ whole genome shotgun (WGS) entry which is preliminary data.</text>
</comment>
<evidence type="ECO:0000313" key="2">
    <source>
        <dbReference type="EMBL" id="CAI2361299.1"/>
    </source>
</evidence>
<dbReference type="AlphaFoldDB" id="A0AAD1U6U2"/>
<dbReference type="Proteomes" id="UP001295684">
    <property type="component" value="Unassembled WGS sequence"/>
</dbReference>
<accession>A0AAD1U6U2</accession>
<protein>
    <submittedName>
        <fullName evidence="2">Uncharacterized protein</fullName>
    </submittedName>
</protein>
<gene>
    <name evidence="2" type="ORF">ECRASSUSDP1_LOCUS2610</name>
</gene>
<evidence type="ECO:0000313" key="3">
    <source>
        <dbReference type="Proteomes" id="UP001295684"/>
    </source>
</evidence>
<name>A0AAD1U6U2_EUPCR</name>
<reference evidence="2" key="1">
    <citation type="submission" date="2023-07" db="EMBL/GenBank/DDBJ databases">
        <authorList>
            <consortium name="AG Swart"/>
            <person name="Singh M."/>
            <person name="Singh A."/>
            <person name="Seah K."/>
            <person name="Emmerich C."/>
        </authorList>
    </citation>
    <scope>NUCLEOTIDE SEQUENCE</scope>
    <source>
        <strain evidence="2">DP1</strain>
    </source>
</reference>
<feature type="region of interest" description="Disordered" evidence="1">
    <location>
        <begin position="616"/>
        <end position="641"/>
    </location>
</feature>
<keyword evidence="3" id="KW-1185">Reference proteome</keyword>
<evidence type="ECO:0000256" key="1">
    <source>
        <dbReference type="SAM" id="MobiDB-lite"/>
    </source>
</evidence>
<sequence>MESNPATNLGEIKAVSDGEGRSIPLLTTLSLTIKILPYFGYANECETLMTQLRSESRQLWLSNENQWLKPYINDQEEEVFHIEKRILIINNLKGSSSSGDEVFPYSPMMKLAHTNAYKLYSFYFWFYDEDLPGLETIADFCQIVDSELFKVRMIYVIAEISTISASEWLFKISRALKIKVGEHKVGKATYYKFKNPPFCIYGTSCFDGTKNLYVCANDWEPPNLQSEQNLIKKIKDDSLELPGLVELFRKLFEIMTMKTFLKEFKNSCINLSLYCTNIMRNKDCIHQLSEILDNHTTTEDCQRGFVPTFKLDCKRLFKDRSESMQPNDLDCIPILSNVLNNKGFPIQLVFFRKGYRKATKYEIKGDKCLIGYSNWTMKMTNFRLEATDDYTIDNNCIVFGSSDNSFKADVYEKASFNDLEEHKSSSEDLKIYIPTDEIKSLSCDFEFLRKILSVGSIQKLSDLQIKIFSIDLSKEYTCEILQSLPKFIKLEIEIIYLESESDQQEQNNGISFEALQNLNLKKLKIGYEISNEDLILSLISFLENQTALNVISVKIRASEIEDVNSVFKSLLGAIQDLHCLDINISVSEATLEMSEMSKEFAEINIDKVISISLNPPSGRSDPIENLGNTNPDDSSPESQEYSEEILIRDAFTKLKDKFY</sequence>
<dbReference type="EMBL" id="CAMPGE010002496">
    <property type="protein sequence ID" value="CAI2361299.1"/>
    <property type="molecule type" value="Genomic_DNA"/>
</dbReference>
<feature type="compositionally biased region" description="Polar residues" evidence="1">
    <location>
        <begin position="626"/>
        <end position="639"/>
    </location>
</feature>
<proteinExistence type="predicted"/>
<organism evidence="2 3">
    <name type="scientific">Euplotes crassus</name>
    <dbReference type="NCBI Taxonomy" id="5936"/>
    <lineage>
        <taxon>Eukaryota</taxon>
        <taxon>Sar</taxon>
        <taxon>Alveolata</taxon>
        <taxon>Ciliophora</taxon>
        <taxon>Intramacronucleata</taxon>
        <taxon>Spirotrichea</taxon>
        <taxon>Hypotrichia</taxon>
        <taxon>Euplotida</taxon>
        <taxon>Euplotidae</taxon>
        <taxon>Moneuplotes</taxon>
    </lineage>
</organism>